<protein>
    <submittedName>
        <fullName evidence="2">Chromo domain-containing protein</fullName>
    </submittedName>
</protein>
<dbReference type="PROSITE" id="PS50013">
    <property type="entry name" value="CHROMO_2"/>
    <property type="match status" value="1"/>
</dbReference>
<proteinExistence type="predicted"/>
<dbReference type="InterPro" id="IPR000953">
    <property type="entry name" value="Chromo/chromo_shadow_dom"/>
</dbReference>
<dbReference type="WBParaSite" id="GPUH_0002601101-mRNA-1">
    <property type="protein sequence ID" value="GPUH_0002601101-mRNA-1"/>
    <property type="gene ID" value="GPUH_0002601101"/>
</dbReference>
<evidence type="ECO:0000259" key="1">
    <source>
        <dbReference type="PROSITE" id="PS50013"/>
    </source>
</evidence>
<dbReference type="SUPFAM" id="SSF54160">
    <property type="entry name" value="Chromo domain-like"/>
    <property type="match status" value="1"/>
</dbReference>
<dbReference type="InterPro" id="IPR016197">
    <property type="entry name" value="Chromo-like_dom_sf"/>
</dbReference>
<feature type="domain" description="Chromo" evidence="1">
    <location>
        <begin position="5"/>
        <end position="50"/>
    </location>
</feature>
<evidence type="ECO:0000313" key="2">
    <source>
        <dbReference type="WBParaSite" id="GPUH_0002601101-mRNA-1"/>
    </source>
</evidence>
<dbReference type="InterPro" id="IPR023780">
    <property type="entry name" value="Chromo_domain"/>
</dbReference>
<dbReference type="Pfam" id="PF00385">
    <property type="entry name" value="Chromo"/>
    <property type="match status" value="1"/>
</dbReference>
<name>A0A183EYE0_9BILA</name>
<sequence length="50" mass="5745">LIDGRIVDKLIGRRSHEGSLQYLVCWYGVPEEDATWVNAEKLVRIFISVV</sequence>
<dbReference type="AlphaFoldDB" id="A0A183EYE0"/>
<reference evidence="2" key="1">
    <citation type="submission" date="2016-06" db="UniProtKB">
        <authorList>
            <consortium name="WormBaseParasite"/>
        </authorList>
    </citation>
    <scope>IDENTIFICATION</scope>
</reference>
<accession>A0A183EYE0</accession>
<organism evidence="2">
    <name type="scientific">Gongylonema pulchrum</name>
    <dbReference type="NCBI Taxonomy" id="637853"/>
    <lineage>
        <taxon>Eukaryota</taxon>
        <taxon>Metazoa</taxon>
        <taxon>Ecdysozoa</taxon>
        <taxon>Nematoda</taxon>
        <taxon>Chromadorea</taxon>
        <taxon>Rhabditida</taxon>
        <taxon>Spirurina</taxon>
        <taxon>Spiruromorpha</taxon>
        <taxon>Spiruroidea</taxon>
        <taxon>Gongylonematidae</taxon>
        <taxon>Gongylonema</taxon>
    </lineage>
</organism>
<dbReference type="Gene3D" id="2.40.50.40">
    <property type="match status" value="1"/>
</dbReference>